<gene>
    <name evidence="3" type="ORF">NQ318_007594</name>
</gene>
<reference evidence="3" key="1">
    <citation type="journal article" date="2023" name="Insect Mol. Biol.">
        <title>Genome sequencing provides insights into the evolution of gene families encoding plant cell wall-degrading enzymes in longhorned beetles.</title>
        <authorList>
            <person name="Shin N.R."/>
            <person name="Okamura Y."/>
            <person name="Kirsch R."/>
            <person name="Pauchet Y."/>
        </authorList>
    </citation>
    <scope>NUCLEOTIDE SEQUENCE</scope>
    <source>
        <strain evidence="3">AMC_N1</strain>
    </source>
</reference>
<keyword evidence="2" id="KW-0812">Transmembrane</keyword>
<name>A0AAV8YCM1_9CUCU</name>
<evidence type="ECO:0000313" key="3">
    <source>
        <dbReference type="EMBL" id="KAJ8948590.1"/>
    </source>
</evidence>
<dbReference type="Proteomes" id="UP001162162">
    <property type="component" value="Unassembled WGS sequence"/>
</dbReference>
<organism evidence="3 4">
    <name type="scientific">Aromia moschata</name>
    <dbReference type="NCBI Taxonomy" id="1265417"/>
    <lineage>
        <taxon>Eukaryota</taxon>
        <taxon>Metazoa</taxon>
        <taxon>Ecdysozoa</taxon>
        <taxon>Arthropoda</taxon>
        <taxon>Hexapoda</taxon>
        <taxon>Insecta</taxon>
        <taxon>Pterygota</taxon>
        <taxon>Neoptera</taxon>
        <taxon>Endopterygota</taxon>
        <taxon>Coleoptera</taxon>
        <taxon>Polyphaga</taxon>
        <taxon>Cucujiformia</taxon>
        <taxon>Chrysomeloidea</taxon>
        <taxon>Cerambycidae</taxon>
        <taxon>Cerambycinae</taxon>
        <taxon>Callichromatini</taxon>
        <taxon>Aromia</taxon>
    </lineage>
</organism>
<dbReference type="EMBL" id="JAPWTK010000134">
    <property type="protein sequence ID" value="KAJ8948590.1"/>
    <property type="molecule type" value="Genomic_DNA"/>
</dbReference>
<protein>
    <recommendedName>
        <fullName evidence="5">Envelope protein</fullName>
    </recommendedName>
</protein>
<proteinExistence type="predicted"/>
<keyword evidence="4" id="KW-1185">Reference proteome</keyword>
<comment type="caution">
    <text evidence="3">The sequence shown here is derived from an EMBL/GenBank/DDBJ whole genome shotgun (WGS) entry which is preliminary data.</text>
</comment>
<evidence type="ECO:0000256" key="2">
    <source>
        <dbReference type="SAM" id="Phobius"/>
    </source>
</evidence>
<evidence type="ECO:0008006" key="5">
    <source>
        <dbReference type="Google" id="ProtNLM"/>
    </source>
</evidence>
<accession>A0AAV8YCM1</accession>
<evidence type="ECO:0000313" key="4">
    <source>
        <dbReference type="Proteomes" id="UP001162162"/>
    </source>
</evidence>
<dbReference type="AlphaFoldDB" id="A0AAV8YCM1"/>
<feature type="transmembrane region" description="Helical" evidence="2">
    <location>
        <begin position="235"/>
        <end position="256"/>
    </location>
</feature>
<keyword evidence="2" id="KW-0472">Membrane</keyword>
<feature type="region of interest" description="Disordered" evidence="1">
    <location>
        <begin position="296"/>
        <end position="318"/>
    </location>
</feature>
<sequence length="318" mass="36491">MILANKAENPNEHPFNVLPYAVICYNNTKNKTHAFTPYELIFGHTSSRPPQTVYNQKTLITKNPDILSYPIDSDAVCEAQLLKQVGQLPRACQTLLLFAKDYSVQEVDLNLWLITISDPLPVTMKCANKDIVSKLIDTNSLLKLQPECSAFIGTTRVQSKYQVDNHPSITYKNHPVTIPFECCNHLPEKLQVPDLQPLKLKKIDTEDLNIAQHKLNQYSDELDKLINEPFITKRIPWVTILTIILVICLIVLYVFCKCRRRRTPKIIVSTPNDHQPSPPPMPTTRIKWTELLPKRRPSIRPQEPLEDQQFELQPKVVA</sequence>
<evidence type="ECO:0000256" key="1">
    <source>
        <dbReference type="SAM" id="MobiDB-lite"/>
    </source>
</evidence>
<keyword evidence="2" id="KW-1133">Transmembrane helix</keyword>